<feature type="domain" description="EF-hand" evidence="7">
    <location>
        <begin position="61"/>
        <end position="96"/>
    </location>
</feature>
<evidence type="ECO:0000256" key="1">
    <source>
        <dbReference type="ARBA" id="ARBA00006049"/>
    </source>
</evidence>
<evidence type="ECO:0000256" key="3">
    <source>
        <dbReference type="ARBA" id="ARBA00022723"/>
    </source>
</evidence>
<dbReference type="GeneID" id="20247472"/>
<proteinExistence type="inferred from homology"/>
<comment type="similarity">
    <text evidence="1">Belongs to the recoverin family.</text>
</comment>
<dbReference type="AlphaFoldDB" id="V4B473"/>
<dbReference type="SUPFAM" id="SSF47473">
    <property type="entry name" value="EF-hand"/>
    <property type="match status" value="1"/>
</dbReference>
<evidence type="ECO:0000313" key="8">
    <source>
        <dbReference type="EMBL" id="ESP05248.1"/>
    </source>
</evidence>
<evidence type="ECO:0000256" key="2">
    <source>
        <dbReference type="ARBA" id="ARBA00022707"/>
    </source>
</evidence>
<dbReference type="HOGENOM" id="CLU_072366_1_0_1"/>
<accession>V4B473</accession>
<dbReference type="KEGG" id="lgi:LOTGIDRAFT_227902"/>
<keyword evidence="5" id="KW-0106">Calcium</keyword>
<keyword evidence="3" id="KW-0479">Metal-binding</keyword>
<dbReference type="GO" id="GO:0005509">
    <property type="term" value="F:calcium ion binding"/>
    <property type="evidence" value="ECO:0007669"/>
    <property type="project" value="InterPro"/>
</dbReference>
<sequence length="187" mass="21436">MGNFSTRPGPKNIAELEKLCNFSREEIQVLYDNFLKMSGGRSTVSRRDFIKGYNKTFSSGDARKFAENVFRTFDTDGNESLDFREFLVGLSCKSAEDLPSKIEWSFKVYDRNGDGYISRQEMKSVIHSIIRMNGIECNIQDTVNKLTQDLYQTVDLNNDKSVSFEEFKSSVEQNSTLLDLLQARPPH</sequence>
<evidence type="ECO:0000256" key="4">
    <source>
        <dbReference type="ARBA" id="ARBA00022737"/>
    </source>
</evidence>
<dbReference type="OrthoDB" id="191686at2759"/>
<keyword evidence="9" id="KW-1185">Reference proteome</keyword>
<evidence type="ECO:0000256" key="5">
    <source>
        <dbReference type="ARBA" id="ARBA00022837"/>
    </source>
</evidence>
<keyword evidence="2" id="KW-0519">Myristate</keyword>
<dbReference type="InterPro" id="IPR011992">
    <property type="entry name" value="EF-hand-dom_pair"/>
</dbReference>
<reference evidence="8 9" key="1">
    <citation type="journal article" date="2013" name="Nature">
        <title>Insights into bilaterian evolution from three spiralian genomes.</title>
        <authorList>
            <person name="Simakov O."/>
            <person name="Marletaz F."/>
            <person name="Cho S.J."/>
            <person name="Edsinger-Gonzales E."/>
            <person name="Havlak P."/>
            <person name="Hellsten U."/>
            <person name="Kuo D.H."/>
            <person name="Larsson T."/>
            <person name="Lv J."/>
            <person name="Arendt D."/>
            <person name="Savage R."/>
            <person name="Osoegawa K."/>
            <person name="de Jong P."/>
            <person name="Grimwood J."/>
            <person name="Chapman J.A."/>
            <person name="Shapiro H."/>
            <person name="Aerts A."/>
            <person name="Otillar R.P."/>
            <person name="Terry A.Y."/>
            <person name="Boore J.L."/>
            <person name="Grigoriev I.V."/>
            <person name="Lindberg D.R."/>
            <person name="Seaver E.C."/>
            <person name="Weisblat D.A."/>
            <person name="Putnam N.H."/>
            <person name="Rokhsar D.S."/>
        </authorList>
    </citation>
    <scope>NUCLEOTIDE SEQUENCE [LARGE SCALE GENOMIC DNA]</scope>
</reference>
<dbReference type="CTD" id="20247472"/>
<dbReference type="PRINTS" id="PR00450">
    <property type="entry name" value="RECOVERIN"/>
</dbReference>
<dbReference type="EMBL" id="KB199650">
    <property type="protein sequence ID" value="ESP05248.1"/>
    <property type="molecule type" value="Genomic_DNA"/>
</dbReference>
<dbReference type="InterPro" id="IPR028846">
    <property type="entry name" value="Recoverin"/>
</dbReference>
<dbReference type="PROSITE" id="PS50222">
    <property type="entry name" value="EF_HAND_2"/>
    <property type="match status" value="2"/>
</dbReference>
<dbReference type="InterPro" id="IPR002048">
    <property type="entry name" value="EF_hand_dom"/>
</dbReference>
<dbReference type="RefSeq" id="XP_009043793.1">
    <property type="nucleotide sequence ID" value="XM_009045545.1"/>
</dbReference>
<dbReference type="OMA" id="EASYMEN"/>
<dbReference type="InterPro" id="IPR018247">
    <property type="entry name" value="EF_Hand_1_Ca_BS"/>
</dbReference>
<dbReference type="PROSITE" id="PS00018">
    <property type="entry name" value="EF_HAND_1"/>
    <property type="match status" value="2"/>
</dbReference>
<dbReference type="Gene3D" id="1.10.238.10">
    <property type="entry name" value="EF-hand"/>
    <property type="match status" value="1"/>
</dbReference>
<dbReference type="PANTHER" id="PTHR23055:SF178">
    <property type="entry name" value="NEUROCALCIN HOMOLOG"/>
    <property type="match status" value="1"/>
</dbReference>
<evidence type="ECO:0000259" key="7">
    <source>
        <dbReference type="PROSITE" id="PS50222"/>
    </source>
</evidence>
<dbReference type="STRING" id="225164.V4B473"/>
<evidence type="ECO:0000256" key="6">
    <source>
        <dbReference type="ARBA" id="ARBA00023288"/>
    </source>
</evidence>
<keyword evidence="6" id="KW-0449">Lipoprotein</keyword>
<gene>
    <name evidence="8" type="ORF">LOTGIDRAFT_227902</name>
</gene>
<keyword evidence="4" id="KW-0677">Repeat</keyword>
<dbReference type="Pfam" id="PF13499">
    <property type="entry name" value="EF-hand_7"/>
    <property type="match status" value="1"/>
</dbReference>
<dbReference type="SMART" id="SM00054">
    <property type="entry name" value="EFh"/>
    <property type="match status" value="3"/>
</dbReference>
<dbReference type="CDD" id="cd00051">
    <property type="entry name" value="EFh"/>
    <property type="match status" value="2"/>
</dbReference>
<evidence type="ECO:0000313" key="9">
    <source>
        <dbReference type="Proteomes" id="UP000030746"/>
    </source>
</evidence>
<name>V4B473_LOTGI</name>
<protein>
    <recommendedName>
        <fullName evidence="7">EF-hand domain-containing protein</fullName>
    </recommendedName>
</protein>
<dbReference type="PANTHER" id="PTHR23055">
    <property type="entry name" value="CALCIUM BINDING PROTEINS"/>
    <property type="match status" value="1"/>
</dbReference>
<feature type="domain" description="EF-hand" evidence="7">
    <location>
        <begin position="97"/>
        <end position="132"/>
    </location>
</feature>
<dbReference type="Proteomes" id="UP000030746">
    <property type="component" value="Unassembled WGS sequence"/>
</dbReference>
<organism evidence="8 9">
    <name type="scientific">Lottia gigantea</name>
    <name type="common">Giant owl limpet</name>
    <dbReference type="NCBI Taxonomy" id="225164"/>
    <lineage>
        <taxon>Eukaryota</taxon>
        <taxon>Metazoa</taxon>
        <taxon>Spiralia</taxon>
        <taxon>Lophotrochozoa</taxon>
        <taxon>Mollusca</taxon>
        <taxon>Gastropoda</taxon>
        <taxon>Patellogastropoda</taxon>
        <taxon>Lottioidea</taxon>
        <taxon>Lottiidae</taxon>
        <taxon>Lottia</taxon>
    </lineage>
</organism>